<evidence type="ECO:0000313" key="4">
    <source>
        <dbReference type="Proteomes" id="UP000290244"/>
    </source>
</evidence>
<dbReference type="InterPro" id="IPR021728">
    <property type="entry name" value="DUF3300"/>
</dbReference>
<keyword evidence="2" id="KW-0732">Signal</keyword>
<evidence type="ECO:0000256" key="1">
    <source>
        <dbReference type="SAM" id="MobiDB-lite"/>
    </source>
</evidence>
<dbReference type="Proteomes" id="UP000290244">
    <property type="component" value="Chromosome"/>
</dbReference>
<feature type="region of interest" description="Disordered" evidence="1">
    <location>
        <begin position="256"/>
        <end position="277"/>
    </location>
</feature>
<sequence length="425" mass="49628">MKTYIFTSLLLMMVTLSSVAFASDNSNNSQVSSPTTQAELQQILAPIALYPDALLTHILIASTYPLEVVQAHRWLEQNPDLDSEQHLSLVAKYQWDESIVALLAFPSVLQRLNDDLNWTQQLGEAFLADEALLLSSIQALRQQADDAGNLDKMANINVEREQAHIILTPVEKHIVYVPYYDTRIIYGRWHWRHYPPIFWAAPVGLHTSYYYHRHHHPFYWHTGIHIRHHFFFSSFHWHNRYVVIHHSRKPHYRHVTRYSKKSVSTGGSRWQHKKHHRRGVNYTNKALHKRYHSAKVSKGHQNTRQFTRVKSNLNKNKVHAIKHNNRVVKANTKTNKQTLVKQPHQRSVNKVPVRTKPSKQGTFNRSTSKQKHAVTHTKQKQTMVRKSQLRQNASKSVANTRTAQVNRSRSVNHSSKSQHRVQKHR</sequence>
<keyword evidence="4" id="KW-1185">Reference proteome</keyword>
<protein>
    <submittedName>
        <fullName evidence="3">DUF3300 domain-containing protein</fullName>
    </submittedName>
</protein>
<dbReference type="Pfam" id="PF11737">
    <property type="entry name" value="DUF3300"/>
    <property type="match status" value="1"/>
</dbReference>
<dbReference type="AlphaFoldDB" id="A0A4V0ZFP3"/>
<evidence type="ECO:0000256" key="2">
    <source>
        <dbReference type="SAM" id="SignalP"/>
    </source>
</evidence>
<dbReference type="PANTHER" id="PTHR40269">
    <property type="entry name" value="OUTER MEMBRANE PROTEIN-RELATED"/>
    <property type="match status" value="1"/>
</dbReference>
<feature type="region of interest" description="Disordered" evidence="1">
    <location>
        <begin position="339"/>
        <end position="425"/>
    </location>
</feature>
<feature type="compositionally biased region" description="Polar residues" evidence="1">
    <location>
        <begin position="339"/>
        <end position="348"/>
    </location>
</feature>
<feature type="signal peptide" evidence="2">
    <location>
        <begin position="1"/>
        <end position="22"/>
    </location>
</feature>
<name>A0A4V0ZFP3_9GAMM</name>
<reference evidence="3 4" key="1">
    <citation type="submission" date="2018-12" db="EMBL/GenBank/DDBJ databases">
        <title>Complete genome of Litorilituus sediminis.</title>
        <authorList>
            <person name="Liu A."/>
            <person name="Rong J."/>
        </authorList>
    </citation>
    <scope>NUCLEOTIDE SEQUENCE [LARGE SCALE GENOMIC DNA]</scope>
    <source>
        <strain evidence="3 4">JCM 17549</strain>
    </source>
</reference>
<dbReference type="PANTHER" id="PTHR40269:SF1">
    <property type="entry name" value="OUTER MEMBRANE PROTEIN"/>
    <property type="match status" value="1"/>
</dbReference>
<dbReference type="RefSeq" id="WP_130598767.1">
    <property type="nucleotide sequence ID" value="NZ_CP034759.1"/>
</dbReference>
<organism evidence="3 4">
    <name type="scientific">Litorilituus sediminis</name>
    <dbReference type="NCBI Taxonomy" id="718192"/>
    <lineage>
        <taxon>Bacteria</taxon>
        <taxon>Pseudomonadati</taxon>
        <taxon>Pseudomonadota</taxon>
        <taxon>Gammaproteobacteria</taxon>
        <taxon>Alteromonadales</taxon>
        <taxon>Colwelliaceae</taxon>
        <taxon>Litorilituus</taxon>
    </lineage>
</organism>
<evidence type="ECO:0000313" key="3">
    <source>
        <dbReference type="EMBL" id="QBG34500.1"/>
    </source>
</evidence>
<gene>
    <name evidence="3" type="ORF">EMK97_01480</name>
</gene>
<feature type="compositionally biased region" description="Polar residues" evidence="1">
    <location>
        <begin position="380"/>
        <end position="415"/>
    </location>
</feature>
<proteinExistence type="predicted"/>
<feature type="chain" id="PRO_5020667601" evidence="2">
    <location>
        <begin position="23"/>
        <end position="425"/>
    </location>
</feature>
<dbReference type="KEGG" id="lsd:EMK97_01480"/>
<dbReference type="OrthoDB" id="197257at2"/>
<dbReference type="EMBL" id="CP034759">
    <property type="protein sequence ID" value="QBG34500.1"/>
    <property type="molecule type" value="Genomic_DNA"/>
</dbReference>
<feature type="compositionally biased region" description="Polar residues" evidence="1">
    <location>
        <begin position="358"/>
        <end position="367"/>
    </location>
</feature>
<feature type="compositionally biased region" description="Basic residues" evidence="1">
    <location>
        <begin position="368"/>
        <end position="379"/>
    </location>
</feature>
<feature type="compositionally biased region" description="Basic residues" evidence="1">
    <location>
        <begin position="416"/>
        <end position="425"/>
    </location>
</feature>
<accession>A0A4V0ZFP3</accession>